<dbReference type="AlphaFoldDB" id="A0A9D5QCZ7"/>
<gene>
    <name evidence="1" type="ORF">GF359_08305</name>
</gene>
<dbReference type="PANTHER" id="PTHR42754">
    <property type="entry name" value="ENDOGLUCANASE"/>
    <property type="match status" value="1"/>
</dbReference>
<proteinExistence type="predicted"/>
<reference evidence="1" key="1">
    <citation type="submission" date="2019-11" db="EMBL/GenBank/DDBJ databases">
        <title>Microbial mats filling the niche in hypersaline microbial mats.</title>
        <authorList>
            <person name="Wong H.L."/>
            <person name="Macleod F.I."/>
            <person name="White R.A. III"/>
            <person name="Burns B.P."/>
        </authorList>
    </citation>
    <scope>NUCLEOTIDE SEQUENCE</scope>
    <source>
        <strain evidence="1">Bin_327</strain>
    </source>
</reference>
<name>A0A9D5QCZ7_UNCW3</name>
<comment type="caution">
    <text evidence="1">The sequence shown here is derived from an EMBL/GenBank/DDBJ whole genome shotgun (WGS) entry which is preliminary data.</text>
</comment>
<dbReference type="PANTHER" id="PTHR42754:SF1">
    <property type="entry name" value="LIPOPROTEIN"/>
    <property type="match status" value="1"/>
</dbReference>
<dbReference type="SUPFAM" id="SSF50998">
    <property type="entry name" value="Quinoprotein alcohol dehydrogenase-like"/>
    <property type="match status" value="1"/>
</dbReference>
<dbReference type="Proteomes" id="UP000630660">
    <property type="component" value="Unassembled WGS sequence"/>
</dbReference>
<evidence type="ECO:0000313" key="1">
    <source>
        <dbReference type="EMBL" id="MBD3365203.1"/>
    </source>
</evidence>
<accession>A0A9D5QCZ7</accession>
<sequence>MTVELGDCGDVFLLKTNADGDNLWGKTYGGGLNDQANCVRQTTDRGYIMTGYADGDSVQPFAGSRLLLLKVDSLGDTMWVKKWGGFSTGNWVEQTADGGYIVTGDCDGAYLWLIKIDENGDYEWQRKIDYGGTEVGYCVRQTMDGGYIVAANIGLYRFDENGDSLWLNPQYVKFVTLASDGGYFAFCGRNGDMWFLRFDDKGDTLWTKTYGGDGDEAARCAQQTTDGGFMIVGETESFGAGKTDVWLLRTDSLGDTLWTRTFGGEHHDNASSGQQTSDGGFIIAGHLSMLYPTQGVLLIKTDSTGDAGIGEPVTHPVTQPDWQVVSTVGSTVNLSYVNHPQGFHAAVFDAAGRKVDEIASTSQSGTITWGEGQMPGVYFIREQSSGPCDTRKVILIP</sequence>
<dbReference type="InterPro" id="IPR011047">
    <property type="entry name" value="Quinoprotein_ADH-like_sf"/>
</dbReference>
<dbReference type="EMBL" id="WJKJ01000276">
    <property type="protein sequence ID" value="MBD3365203.1"/>
    <property type="molecule type" value="Genomic_DNA"/>
</dbReference>
<protein>
    <recommendedName>
        <fullName evidence="3">T9SS type A sorting domain-containing protein</fullName>
    </recommendedName>
</protein>
<evidence type="ECO:0000313" key="2">
    <source>
        <dbReference type="Proteomes" id="UP000630660"/>
    </source>
</evidence>
<evidence type="ECO:0008006" key="3">
    <source>
        <dbReference type="Google" id="ProtNLM"/>
    </source>
</evidence>
<organism evidence="1 2">
    <name type="scientific">candidate division WOR-3 bacterium</name>
    <dbReference type="NCBI Taxonomy" id="2052148"/>
    <lineage>
        <taxon>Bacteria</taxon>
        <taxon>Bacteria division WOR-3</taxon>
    </lineage>
</organism>